<organism evidence="3 4">
    <name type="scientific">Aromatoleum buckelii</name>
    <dbReference type="NCBI Taxonomy" id="200254"/>
    <lineage>
        <taxon>Bacteria</taxon>
        <taxon>Pseudomonadati</taxon>
        <taxon>Pseudomonadota</taxon>
        <taxon>Betaproteobacteria</taxon>
        <taxon>Rhodocyclales</taxon>
        <taxon>Rhodocyclaceae</taxon>
        <taxon>Aromatoleum</taxon>
    </lineage>
</organism>
<dbReference type="RefSeq" id="WP_169199045.1">
    <property type="nucleotide sequence ID" value="NZ_WTVH02000009.1"/>
</dbReference>
<accession>A0ABX1N3H5</accession>
<gene>
    <name evidence="3" type="ORF">GO608_10670</name>
</gene>
<keyword evidence="4" id="KW-1185">Reference proteome</keyword>
<feature type="domain" description="Barstar (barnase inhibitor)" evidence="2">
    <location>
        <begin position="40"/>
        <end position="134"/>
    </location>
</feature>
<protein>
    <recommendedName>
        <fullName evidence="2">Barstar (barnase inhibitor) domain-containing protein</fullName>
    </recommendedName>
</protein>
<comment type="similarity">
    <text evidence="1">Belongs to the barstar family.</text>
</comment>
<name>A0ABX1N3H5_9RHOO</name>
<dbReference type="InterPro" id="IPR035905">
    <property type="entry name" value="Barstar-like_sf"/>
</dbReference>
<dbReference type="Proteomes" id="UP000601990">
    <property type="component" value="Unassembled WGS sequence"/>
</dbReference>
<dbReference type="EMBL" id="WTVH01000018">
    <property type="protein sequence ID" value="NMF93788.1"/>
    <property type="molecule type" value="Genomic_DNA"/>
</dbReference>
<reference evidence="3" key="1">
    <citation type="submission" date="2019-12" db="EMBL/GenBank/DDBJ databases">
        <title>Comparative genomics gives insights into the taxonomy of the Azoarcus-Aromatoleum group and reveals separate origins of nif in the plant-associated Azoarcus and non-plant-associated Aromatoleum sub-groups.</title>
        <authorList>
            <person name="Lafos M."/>
            <person name="Maluk M."/>
            <person name="Batista M."/>
            <person name="Junghare M."/>
            <person name="Carmona M."/>
            <person name="Faoro H."/>
            <person name="Cruz L.M."/>
            <person name="Battistoni F."/>
            <person name="De Souza E."/>
            <person name="Pedrosa F."/>
            <person name="Chen W.-M."/>
            <person name="Poole P.S."/>
            <person name="Dixon R.A."/>
            <person name="James E.K."/>
        </authorList>
    </citation>
    <scope>NUCLEOTIDE SEQUENCE</scope>
    <source>
        <strain evidence="3">U120</strain>
    </source>
</reference>
<dbReference type="Gene3D" id="3.30.370.10">
    <property type="entry name" value="Barstar-like"/>
    <property type="match status" value="1"/>
</dbReference>
<dbReference type="SUPFAM" id="SSF52038">
    <property type="entry name" value="Barstar-related"/>
    <property type="match status" value="1"/>
</dbReference>
<evidence type="ECO:0000256" key="1">
    <source>
        <dbReference type="ARBA" id="ARBA00006845"/>
    </source>
</evidence>
<dbReference type="InterPro" id="IPR000468">
    <property type="entry name" value="Barstar"/>
</dbReference>
<evidence type="ECO:0000259" key="2">
    <source>
        <dbReference type="Pfam" id="PF01337"/>
    </source>
</evidence>
<proteinExistence type="inferred from homology"/>
<evidence type="ECO:0000313" key="3">
    <source>
        <dbReference type="EMBL" id="NMF93788.1"/>
    </source>
</evidence>
<dbReference type="Pfam" id="PF01337">
    <property type="entry name" value="Barstar"/>
    <property type="match status" value="1"/>
</dbReference>
<evidence type="ECO:0000313" key="4">
    <source>
        <dbReference type="Proteomes" id="UP000601990"/>
    </source>
</evidence>
<sequence length="147" mass="16118">MIAENELASVLQQPDRAGVYHLPQRGGNAITQAARELDFRVLRVDLSGCADKADFLARIAAGLHFPDWFGQNWDALADCLADMAWLPADGYVIILEHADRFRVAAEADFIAALETFDEAAREQAADGIPVWIFVGLTANGIVHLRTL</sequence>
<dbReference type="CDD" id="cd05141">
    <property type="entry name" value="Barstar_evA4336-like"/>
    <property type="match status" value="1"/>
</dbReference>
<comment type="caution">
    <text evidence="3">The sequence shown here is derived from an EMBL/GenBank/DDBJ whole genome shotgun (WGS) entry which is preliminary data.</text>
</comment>